<geneLocation type="mitochondrion" evidence="2"/>
<keyword evidence="1" id="KW-0812">Transmembrane</keyword>
<gene>
    <name evidence="2" type="primary">ATP8</name>
    <name evidence="2" type="ORF">FM19_13</name>
</gene>
<accession>A0A5C0PYC8</accession>
<reference evidence="2" key="1">
    <citation type="journal article" date="2019" name="Mol. Phylogenet. Evol.">
        <title>Phylogenetic analysis provides insights into the evolution of Asian fireflies and adult bioluminescence.</title>
        <authorList>
            <person name="Chen X."/>
            <person name="Dong Z."/>
            <person name="Liu G."/>
            <person name="He J."/>
            <person name="Zhao R."/>
            <person name="Wang W."/>
            <person name="Peng Y."/>
            <person name="Li X."/>
        </authorList>
    </citation>
    <scope>NUCLEOTIDE SEQUENCE</scope>
</reference>
<keyword evidence="1" id="KW-1133">Transmembrane helix</keyword>
<feature type="transmembrane region" description="Helical" evidence="1">
    <location>
        <begin position="12"/>
        <end position="34"/>
    </location>
</feature>
<keyword evidence="2" id="KW-0496">Mitochondrion</keyword>
<protein>
    <submittedName>
        <fullName evidence="2">ATP synthase F0 subunit 8</fullName>
    </submittedName>
</protein>
<evidence type="ECO:0000256" key="1">
    <source>
        <dbReference type="SAM" id="Phobius"/>
    </source>
</evidence>
<sequence>MWQMSPLNWLMLMIYFSFILITYNMIIFTTFNYMNNSFKKYKIIKMIWKW</sequence>
<name>A0A5C0PYC8_9COLE</name>
<dbReference type="AlphaFoldDB" id="A0A5C0PYC8"/>
<proteinExistence type="predicted"/>
<keyword evidence="1" id="KW-0472">Membrane</keyword>
<dbReference type="EMBL" id="MK292103">
    <property type="protein sequence ID" value="QEJ81467.1"/>
    <property type="molecule type" value="Genomic_DNA"/>
</dbReference>
<organism evidence="2">
    <name type="scientific">Diaphanes citrinus</name>
    <dbReference type="NCBI Taxonomy" id="2591745"/>
    <lineage>
        <taxon>Eukaryota</taxon>
        <taxon>Metazoa</taxon>
        <taxon>Ecdysozoa</taxon>
        <taxon>Arthropoda</taxon>
        <taxon>Hexapoda</taxon>
        <taxon>Insecta</taxon>
        <taxon>Pterygota</taxon>
        <taxon>Neoptera</taxon>
        <taxon>Endopterygota</taxon>
        <taxon>Coleoptera</taxon>
        <taxon>Polyphaga</taxon>
        <taxon>Elateriformia</taxon>
        <taxon>Elateroidea</taxon>
        <taxon>Lampyridae</taxon>
        <taxon>Lampyrinae</taxon>
        <taxon>Diaphanes</taxon>
    </lineage>
</organism>
<evidence type="ECO:0000313" key="2">
    <source>
        <dbReference type="EMBL" id="QEJ81467.1"/>
    </source>
</evidence>